<dbReference type="Pfam" id="PF02254">
    <property type="entry name" value="TrkA_N"/>
    <property type="match status" value="1"/>
</dbReference>
<reference evidence="9 10" key="1">
    <citation type="submission" date="2017-05" db="EMBL/GenBank/DDBJ databases">
        <title>De novo genome assembly of Deniococcus indicus strain DR1.</title>
        <authorList>
            <person name="Chauhan D."/>
            <person name="Yennamalli R.M."/>
            <person name="Priyadarshini R."/>
        </authorList>
    </citation>
    <scope>NUCLEOTIDE SEQUENCE [LARGE SCALE GENOMIC DNA]</scope>
    <source>
        <strain evidence="9 10">DR1</strain>
    </source>
</reference>
<feature type="transmembrane region" description="Helical" evidence="7">
    <location>
        <begin position="118"/>
        <end position="137"/>
    </location>
</feature>
<dbReference type="Gene3D" id="3.40.50.720">
    <property type="entry name" value="NAD(P)-binding Rossmann-like Domain"/>
    <property type="match status" value="1"/>
</dbReference>
<feature type="transmembrane region" description="Helical" evidence="7">
    <location>
        <begin position="91"/>
        <end position="112"/>
    </location>
</feature>
<dbReference type="RefSeq" id="WP_088248895.1">
    <property type="nucleotide sequence ID" value="NZ_NHMK01000016.1"/>
</dbReference>
<dbReference type="GO" id="GO:0006813">
    <property type="term" value="P:potassium ion transport"/>
    <property type="evidence" value="ECO:0007669"/>
    <property type="project" value="InterPro"/>
</dbReference>
<feature type="transmembrane region" description="Helical" evidence="7">
    <location>
        <begin position="6"/>
        <end position="26"/>
    </location>
</feature>
<dbReference type="AlphaFoldDB" id="A0A246BJM6"/>
<comment type="similarity">
    <text evidence="2">Belongs to the monovalent cation:proton antiporter 2 (CPA2) transporter (TC 2.A.37) family.</text>
</comment>
<feature type="transmembrane region" description="Helical" evidence="7">
    <location>
        <begin position="149"/>
        <end position="168"/>
    </location>
</feature>
<feature type="transmembrane region" description="Helical" evidence="7">
    <location>
        <begin position="188"/>
        <end position="208"/>
    </location>
</feature>
<dbReference type="Proteomes" id="UP000197208">
    <property type="component" value="Unassembled WGS sequence"/>
</dbReference>
<feature type="transmembrane region" description="Helical" evidence="7">
    <location>
        <begin position="63"/>
        <end position="84"/>
    </location>
</feature>
<keyword evidence="10" id="KW-1185">Reference proteome</keyword>
<name>A0A246BJM6_9DEIO</name>
<dbReference type="SUPFAM" id="SSF51735">
    <property type="entry name" value="NAD(P)-binding Rossmann-fold domains"/>
    <property type="match status" value="1"/>
</dbReference>
<feature type="domain" description="RCK N-terminal" evidence="8">
    <location>
        <begin position="420"/>
        <end position="537"/>
    </location>
</feature>
<keyword evidence="4 7" id="KW-0812">Transmembrane</keyword>
<dbReference type="InterPro" id="IPR036291">
    <property type="entry name" value="NAD(P)-bd_dom_sf"/>
</dbReference>
<proteinExistence type="inferred from homology"/>
<dbReference type="NCBIfam" id="NF007950">
    <property type="entry name" value="PRK10669.1"/>
    <property type="match status" value="1"/>
</dbReference>
<dbReference type="PANTHER" id="PTHR42751">
    <property type="entry name" value="SODIUM/HYDROGEN EXCHANGER FAMILY/TRKA DOMAIN PROTEIN"/>
    <property type="match status" value="1"/>
</dbReference>
<gene>
    <name evidence="9" type="ORF">CBQ26_12120</name>
</gene>
<dbReference type="InterPro" id="IPR006153">
    <property type="entry name" value="Cation/H_exchanger_TM"/>
</dbReference>
<feature type="transmembrane region" description="Helical" evidence="7">
    <location>
        <begin position="334"/>
        <end position="358"/>
    </location>
</feature>
<dbReference type="GO" id="GO:0015297">
    <property type="term" value="F:antiporter activity"/>
    <property type="evidence" value="ECO:0007669"/>
    <property type="project" value="InterPro"/>
</dbReference>
<feature type="transmembrane region" description="Helical" evidence="7">
    <location>
        <begin position="370"/>
        <end position="390"/>
    </location>
</feature>
<organism evidence="9 10">
    <name type="scientific">Deinococcus indicus</name>
    <dbReference type="NCBI Taxonomy" id="223556"/>
    <lineage>
        <taxon>Bacteria</taxon>
        <taxon>Thermotogati</taxon>
        <taxon>Deinococcota</taxon>
        <taxon>Deinococci</taxon>
        <taxon>Deinococcales</taxon>
        <taxon>Deinococcaceae</taxon>
        <taxon>Deinococcus</taxon>
    </lineage>
</organism>
<evidence type="ECO:0000256" key="3">
    <source>
        <dbReference type="ARBA" id="ARBA00022448"/>
    </source>
</evidence>
<dbReference type="EMBL" id="NHMK01000016">
    <property type="protein sequence ID" value="OWL95499.1"/>
    <property type="molecule type" value="Genomic_DNA"/>
</dbReference>
<evidence type="ECO:0000313" key="9">
    <source>
        <dbReference type="EMBL" id="OWL95499.1"/>
    </source>
</evidence>
<evidence type="ECO:0000256" key="2">
    <source>
        <dbReference type="ARBA" id="ARBA00005551"/>
    </source>
</evidence>
<protein>
    <submittedName>
        <fullName evidence="9">Kef family K(+) transporter</fullName>
    </submittedName>
</protein>
<dbReference type="GO" id="GO:0016020">
    <property type="term" value="C:membrane"/>
    <property type="evidence" value="ECO:0007669"/>
    <property type="project" value="UniProtKB-SubCell"/>
</dbReference>
<dbReference type="Pfam" id="PF00999">
    <property type="entry name" value="Na_H_Exchanger"/>
    <property type="match status" value="1"/>
</dbReference>
<dbReference type="Gene3D" id="1.20.1530.20">
    <property type="match status" value="1"/>
</dbReference>
<evidence type="ECO:0000256" key="6">
    <source>
        <dbReference type="ARBA" id="ARBA00023136"/>
    </source>
</evidence>
<sequence length="569" mass="59637">MPHHTELIAALAVGLTLAFLGGLLATRLRLPPLIGYLLAGIVVGPFTPGFVADANIAAQLSEIGVILLMFGVGLHFSFGDLLAVRRIAIPGALVQIAVATLLGLGVTQLWGWSLGQGLVFGLALSVASTVVLLRALEERGTLDTEKGKIAVGWLVVEDLVMVLTLVLLPALAPLLKGTTGASLDAGGLLSSLLLTVGKVAVFVALMMIAGRRFIPWMLARVARLGSRELFTLAVLGTALGIAYGAGVLFDVSFALGAFFAGVVVSESKFSHQAAEDALPFQDAFAVLFFVSVGMLFNPAILLTAPLLVLATALIIIVGKTLAAFLIVRLLRYPVGTALTVAFSLAQIGEFSFILAALGRDLNLLSEQGQNLILAGAILSITLNPFLFRLITPLKDRLERRSPAAPGASTTVPEGAAIEMHGHAVIVGYGRVGRLVGQALQARQLPFVIVEQDDALVEDLRAQGLSVIYGDAARTQVLRQAGLPQAGVVIVATPDAVQAQLVTEHVRRVNPQVHVIARTHDEHTQQALEQLGANEVLFGEQELGQAIGVQAVMALGTRPVLGTPLGLGGR</sequence>
<evidence type="ECO:0000256" key="7">
    <source>
        <dbReference type="SAM" id="Phobius"/>
    </source>
</evidence>
<keyword evidence="5 7" id="KW-1133">Transmembrane helix</keyword>
<keyword evidence="3" id="KW-0813">Transport</keyword>
<feature type="transmembrane region" description="Helical" evidence="7">
    <location>
        <begin position="229"/>
        <end position="247"/>
    </location>
</feature>
<evidence type="ECO:0000313" key="10">
    <source>
        <dbReference type="Proteomes" id="UP000197208"/>
    </source>
</evidence>
<dbReference type="InterPro" id="IPR003148">
    <property type="entry name" value="RCK_N"/>
</dbReference>
<dbReference type="OrthoDB" id="9793589at2"/>
<dbReference type="InterPro" id="IPR038770">
    <property type="entry name" value="Na+/solute_symporter_sf"/>
</dbReference>
<comment type="caution">
    <text evidence="9">The sequence shown here is derived from an EMBL/GenBank/DDBJ whole genome shotgun (WGS) entry which is preliminary data.</text>
</comment>
<dbReference type="PANTHER" id="PTHR42751:SF1">
    <property type="entry name" value="CATION_PROTON ANTIPORTER YBAL-RELATED"/>
    <property type="match status" value="1"/>
</dbReference>
<dbReference type="PROSITE" id="PS51201">
    <property type="entry name" value="RCK_N"/>
    <property type="match status" value="1"/>
</dbReference>
<dbReference type="GO" id="GO:1902600">
    <property type="term" value="P:proton transmembrane transport"/>
    <property type="evidence" value="ECO:0007669"/>
    <property type="project" value="InterPro"/>
</dbReference>
<evidence type="ECO:0000256" key="4">
    <source>
        <dbReference type="ARBA" id="ARBA00022692"/>
    </source>
</evidence>
<accession>A0A246BJM6</accession>
<evidence type="ECO:0000259" key="8">
    <source>
        <dbReference type="PROSITE" id="PS51201"/>
    </source>
</evidence>
<evidence type="ECO:0000256" key="5">
    <source>
        <dbReference type="ARBA" id="ARBA00022989"/>
    </source>
</evidence>
<keyword evidence="6 7" id="KW-0472">Membrane</keyword>
<evidence type="ECO:0000256" key="1">
    <source>
        <dbReference type="ARBA" id="ARBA00004141"/>
    </source>
</evidence>
<feature type="transmembrane region" description="Helical" evidence="7">
    <location>
        <begin position="306"/>
        <end position="327"/>
    </location>
</feature>
<comment type="subcellular location">
    <subcellularLocation>
        <location evidence="1">Membrane</location>
        <topology evidence="1">Multi-pass membrane protein</topology>
    </subcellularLocation>
</comment>
<feature type="transmembrane region" description="Helical" evidence="7">
    <location>
        <begin position="33"/>
        <end position="51"/>
    </location>
</feature>